<organism evidence="2 3">
    <name type="scientific">Methermicoccus shengliensis</name>
    <dbReference type="NCBI Taxonomy" id="660064"/>
    <lineage>
        <taxon>Archaea</taxon>
        <taxon>Methanobacteriati</taxon>
        <taxon>Methanobacteriota</taxon>
        <taxon>Stenosarchaea group</taxon>
        <taxon>Methanomicrobia</taxon>
        <taxon>Methanosarcinales</taxon>
        <taxon>Methermicoccaceae</taxon>
        <taxon>Methermicoccus</taxon>
    </lineage>
</organism>
<dbReference type="RefSeq" id="WP_276624168.1">
    <property type="nucleotide sequence ID" value="NZ_DUIH01000009.1"/>
</dbReference>
<gene>
    <name evidence="2" type="ORF">HA299_02110</name>
</gene>
<reference evidence="2" key="1">
    <citation type="journal article" date="2020" name="bioRxiv">
        <title>A rank-normalized archaeal taxonomy based on genome phylogeny resolves widespread incomplete and uneven classifications.</title>
        <authorList>
            <person name="Rinke C."/>
            <person name="Chuvochina M."/>
            <person name="Mussig A.J."/>
            <person name="Chaumeil P.-A."/>
            <person name="Waite D.W."/>
            <person name="Whitman W.B."/>
            <person name="Parks D.H."/>
            <person name="Hugenholtz P."/>
        </authorList>
    </citation>
    <scope>NUCLEOTIDE SEQUENCE</scope>
    <source>
        <strain evidence="2">UBA12518</strain>
    </source>
</reference>
<dbReference type="GO" id="GO:0030643">
    <property type="term" value="P:intracellular phosphate ion homeostasis"/>
    <property type="evidence" value="ECO:0007669"/>
    <property type="project" value="InterPro"/>
</dbReference>
<dbReference type="PANTHER" id="PTHR42930">
    <property type="entry name" value="PHOSPHATE-SPECIFIC TRANSPORT SYSTEM ACCESSORY PROTEIN PHOU"/>
    <property type="match status" value="1"/>
</dbReference>
<dbReference type="InterPro" id="IPR028366">
    <property type="entry name" value="PhoU"/>
</dbReference>
<dbReference type="InterPro" id="IPR007159">
    <property type="entry name" value="SpoVT-AbrB_dom"/>
</dbReference>
<feature type="domain" description="SpoVT-AbrB" evidence="1">
    <location>
        <begin position="8"/>
        <end position="54"/>
    </location>
</feature>
<dbReference type="InterPro" id="IPR026022">
    <property type="entry name" value="PhoU_dom"/>
</dbReference>
<evidence type="ECO:0000259" key="1">
    <source>
        <dbReference type="SMART" id="SM00966"/>
    </source>
</evidence>
<protein>
    <submittedName>
        <fullName evidence="2">Phosphate uptake regulator PhoU</fullName>
    </submittedName>
</protein>
<dbReference type="Proteomes" id="UP000600363">
    <property type="component" value="Unassembled WGS sequence"/>
</dbReference>
<dbReference type="Pfam" id="PF04014">
    <property type="entry name" value="MazE_antitoxin"/>
    <property type="match status" value="1"/>
</dbReference>
<sequence>METRKIYLSGGSTYVVSLPKRWVERHRLSQGDSLIVSEENDAIVFSPSFKSKPPTTKTIKCSKIASPQLFEKTLIAYYLAGYDTIALEMDVDDPTYFRKVAWAVAQRLIGVEIIEDTLSKLSIEVLLDPERIPITKTLRKLSNVCHSMMRDTVKVFENADTKLASDMQTRENEVDRLYFLAIRQLKEAASSSQLAKKLDIQNTGDAIEYRVVVQNIERISDHMGRISKNVLSILEVAERGATLKEFVDVSSSILSLYERALQPIISREYSVPPEVFEMENSINEMLLHRLGHMMNAKDIPANEALMRRGILSSLDRIKSYTIGIAESVINLQATAGDMDT</sequence>
<proteinExistence type="predicted"/>
<dbReference type="SMART" id="SM00966">
    <property type="entry name" value="SpoVT_AbrB"/>
    <property type="match status" value="1"/>
</dbReference>
<dbReference type="EMBL" id="DUIH01000009">
    <property type="protein sequence ID" value="HIH69406.1"/>
    <property type="molecule type" value="Genomic_DNA"/>
</dbReference>
<dbReference type="AlphaFoldDB" id="A0A832VMM0"/>
<dbReference type="Pfam" id="PF01895">
    <property type="entry name" value="PhoU"/>
    <property type="match status" value="1"/>
</dbReference>
<name>A0A832VMM0_9EURY</name>
<dbReference type="PANTHER" id="PTHR42930:SF2">
    <property type="entry name" value="PHOU DOMAIN-CONTAINING PROTEIN"/>
    <property type="match status" value="1"/>
</dbReference>
<dbReference type="GO" id="GO:0003677">
    <property type="term" value="F:DNA binding"/>
    <property type="evidence" value="ECO:0007669"/>
    <property type="project" value="InterPro"/>
</dbReference>
<dbReference type="InterPro" id="IPR038078">
    <property type="entry name" value="PhoU-like_sf"/>
</dbReference>
<dbReference type="SUPFAM" id="SSF109755">
    <property type="entry name" value="PhoU-like"/>
    <property type="match status" value="1"/>
</dbReference>
<comment type="caution">
    <text evidence="2">The sequence shown here is derived from an EMBL/GenBank/DDBJ whole genome shotgun (WGS) entry which is preliminary data.</text>
</comment>
<dbReference type="GO" id="GO:0045936">
    <property type="term" value="P:negative regulation of phosphate metabolic process"/>
    <property type="evidence" value="ECO:0007669"/>
    <property type="project" value="InterPro"/>
</dbReference>
<evidence type="ECO:0000313" key="3">
    <source>
        <dbReference type="Proteomes" id="UP000600363"/>
    </source>
</evidence>
<accession>A0A832VMM0</accession>
<evidence type="ECO:0000313" key="2">
    <source>
        <dbReference type="EMBL" id="HIH69406.1"/>
    </source>
</evidence>
<dbReference type="Gene3D" id="1.20.58.220">
    <property type="entry name" value="Phosphate transport system protein phou homolog 2, domain 2"/>
    <property type="match status" value="1"/>
</dbReference>